<proteinExistence type="inferred from homology"/>
<evidence type="ECO:0000256" key="9">
    <source>
        <dbReference type="ARBA" id="ARBA00023310"/>
    </source>
</evidence>
<evidence type="ECO:0000256" key="16">
    <source>
        <dbReference type="SAM" id="SignalP"/>
    </source>
</evidence>
<feature type="transmembrane region" description="Helical" evidence="13">
    <location>
        <begin position="27"/>
        <end position="47"/>
    </location>
</feature>
<keyword evidence="9 13" id="KW-0066">ATP synthesis</keyword>
<keyword evidence="8 13" id="KW-0472">Membrane</keyword>
<keyword evidence="16" id="KW-0732">Signal</keyword>
<evidence type="ECO:0000256" key="14">
    <source>
        <dbReference type="RuleBase" id="RU003848"/>
    </source>
</evidence>
<evidence type="ECO:0000256" key="10">
    <source>
        <dbReference type="ARBA" id="ARBA00025198"/>
    </source>
</evidence>
<evidence type="ECO:0000256" key="3">
    <source>
        <dbReference type="ARBA" id="ARBA00022547"/>
    </source>
</evidence>
<comment type="subcellular location">
    <subcellularLocation>
        <location evidence="13">Cell membrane</location>
        <topology evidence="13">Single-pass membrane protein</topology>
    </subcellularLocation>
    <subcellularLocation>
        <location evidence="12">Endomembrane system</location>
        <topology evidence="12">Single-pass membrane protein</topology>
    </subcellularLocation>
</comment>
<evidence type="ECO:0000256" key="12">
    <source>
        <dbReference type="ARBA" id="ARBA00037847"/>
    </source>
</evidence>
<feature type="coiled-coil region" evidence="15">
    <location>
        <begin position="61"/>
        <end position="124"/>
    </location>
</feature>
<evidence type="ECO:0000256" key="11">
    <source>
        <dbReference type="ARBA" id="ARBA00025614"/>
    </source>
</evidence>
<evidence type="ECO:0000256" key="5">
    <source>
        <dbReference type="ARBA" id="ARBA00022781"/>
    </source>
</evidence>
<comment type="function">
    <text evidence="11">Component of the F(0) channel, it forms part of the peripheral stalk, linking F(1) to F(0). The b'-subunit is a diverged and duplicated form of b found in plants and photosynthetic bacteria.</text>
</comment>
<feature type="signal peptide" evidence="16">
    <location>
        <begin position="1"/>
        <end position="17"/>
    </location>
</feature>
<evidence type="ECO:0000256" key="6">
    <source>
        <dbReference type="ARBA" id="ARBA00022989"/>
    </source>
</evidence>
<name>A0ABV7AHZ2_9RHOB</name>
<keyword evidence="4 13" id="KW-0812">Transmembrane</keyword>
<comment type="similarity">
    <text evidence="1 13 14">Belongs to the ATPase B chain family.</text>
</comment>
<sequence length="185" mass="20029">MKKLTLLAILAASPAFAAEEGPFFSLHNPNLIVLISFLIFLGILTYFKVPGMIGGMLDKRADQIRKDLDEARALREEAQTILASYERKQKEVQAQAERIVATAKAEAEAAAEQAKADLEASIARRLAAADEQIESAEKSALREVRDRAVAVAVAAAGDVMAKQLAKEGADTLIDSSIKEVETRLH</sequence>
<gene>
    <name evidence="13" type="primary">atpF</name>
    <name evidence="17" type="ORF">ACFOES_12830</name>
</gene>
<dbReference type="PANTHER" id="PTHR33445">
    <property type="entry name" value="ATP SYNTHASE SUBUNIT B', CHLOROPLASTIC"/>
    <property type="match status" value="1"/>
</dbReference>
<evidence type="ECO:0000256" key="4">
    <source>
        <dbReference type="ARBA" id="ARBA00022692"/>
    </source>
</evidence>
<evidence type="ECO:0000256" key="1">
    <source>
        <dbReference type="ARBA" id="ARBA00005513"/>
    </source>
</evidence>
<keyword evidence="5 13" id="KW-0375">Hydrogen ion transport</keyword>
<keyword evidence="15" id="KW-0175">Coiled coil</keyword>
<feature type="chain" id="PRO_5045533933" description="ATP synthase subunit b" evidence="16">
    <location>
        <begin position="18"/>
        <end position="185"/>
    </location>
</feature>
<dbReference type="Pfam" id="PF00430">
    <property type="entry name" value="ATP-synt_B"/>
    <property type="match status" value="1"/>
</dbReference>
<dbReference type="InterPro" id="IPR002146">
    <property type="entry name" value="ATP_synth_b/b'su_bac/chlpt"/>
</dbReference>
<dbReference type="NCBIfam" id="NF009989">
    <property type="entry name" value="PRK13455.1"/>
    <property type="match status" value="1"/>
</dbReference>
<keyword evidence="2 13" id="KW-0813">Transport</keyword>
<evidence type="ECO:0000256" key="7">
    <source>
        <dbReference type="ARBA" id="ARBA00023065"/>
    </source>
</evidence>
<evidence type="ECO:0000313" key="18">
    <source>
        <dbReference type="Proteomes" id="UP001595443"/>
    </source>
</evidence>
<organism evidence="17 18">
    <name type="scientific">Acidimangrovimonas pyrenivorans</name>
    <dbReference type="NCBI Taxonomy" id="2030798"/>
    <lineage>
        <taxon>Bacteria</taxon>
        <taxon>Pseudomonadati</taxon>
        <taxon>Pseudomonadota</taxon>
        <taxon>Alphaproteobacteria</taxon>
        <taxon>Rhodobacterales</taxon>
        <taxon>Paracoccaceae</taxon>
        <taxon>Acidimangrovimonas</taxon>
    </lineage>
</organism>
<evidence type="ECO:0000313" key="17">
    <source>
        <dbReference type="EMBL" id="MFC2968984.1"/>
    </source>
</evidence>
<dbReference type="InterPro" id="IPR050059">
    <property type="entry name" value="ATP_synthase_B_chain"/>
</dbReference>
<dbReference type="Proteomes" id="UP001595443">
    <property type="component" value="Unassembled WGS sequence"/>
</dbReference>
<comment type="function">
    <text evidence="10 13">F(1)F(0) ATP synthase produces ATP from ADP in the presence of a proton or sodium gradient. F-type ATPases consist of two structural domains, F(1) containing the extramembraneous catalytic core and F(0) containing the membrane proton channel, linked together by a central stalk and a peripheral stalk. During catalysis, ATP synthesis in the catalytic domain of F(1) is coupled via a rotary mechanism of the central stalk subunits to proton translocation.</text>
</comment>
<dbReference type="HAMAP" id="MF_01398">
    <property type="entry name" value="ATP_synth_b_bprime"/>
    <property type="match status" value="1"/>
</dbReference>
<evidence type="ECO:0000256" key="2">
    <source>
        <dbReference type="ARBA" id="ARBA00022448"/>
    </source>
</evidence>
<evidence type="ECO:0000256" key="13">
    <source>
        <dbReference type="HAMAP-Rule" id="MF_01398"/>
    </source>
</evidence>
<comment type="caution">
    <text evidence="17">The sequence shown here is derived from an EMBL/GenBank/DDBJ whole genome shotgun (WGS) entry which is preliminary data.</text>
</comment>
<keyword evidence="3 13" id="KW-0138">CF(0)</keyword>
<comment type="subunit">
    <text evidence="13">F-type ATPases have 2 components, F(1) - the catalytic core - and F(0) - the membrane proton channel. F(1) has five subunits: alpha(3), beta(3), gamma(1), delta(1), epsilon(1). F(0) has three main subunits: a(1), b(2) and c(10-14). The alpha and beta chains form an alternating ring which encloses part of the gamma chain. F(1) is attached to F(0) by a central stalk formed by the gamma and epsilon chains, while a peripheral stalk is formed by the delta and b chains.</text>
</comment>
<protein>
    <recommendedName>
        <fullName evidence="13">ATP synthase subunit b</fullName>
    </recommendedName>
    <alternativeName>
        <fullName evidence="13">ATP synthase F(0) sector subunit b</fullName>
    </alternativeName>
    <alternativeName>
        <fullName evidence="13">ATPase subunit I</fullName>
    </alternativeName>
    <alternativeName>
        <fullName evidence="13">F-type ATPase subunit b</fullName>
        <shortName evidence="13">F-ATPase subunit b</shortName>
    </alternativeName>
</protein>
<accession>A0ABV7AHZ2</accession>
<dbReference type="RefSeq" id="WP_377833689.1">
    <property type="nucleotide sequence ID" value="NZ_JBHRSK010000008.1"/>
</dbReference>
<keyword evidence="18" id="KW-1185">Reference proteome</keyword>
<keyword evidence="13" id="KW-1003">Cell membrane</keyword>
<dbReference type="PANTHER" id="PTHR33445:SF1">
    <property type="entry name" value="ATP SYNTHASE SUBUNIT B"/>
    <property type="match status" value="1"/>
</dbReference>
<keyword evidence="7 13" id="KW-0406">Ion transport</keyword>
<keyword evidence="6 13" id="KW-1133">Transmembrane helix</keyword>
<dbReference type="CDD" id="cd06503">
    <property type="entry name" value="ATP-synt_Fo_b"/>
    <property type="match status" value="1"/>
</dbReference>
<reference evidence="18" key="1">
    <citation type="journal article" date="2019" name="Int. J. Syst. Evol. Microbiol.">
        <title>The Global Catalogue of Microorganisms (GCM) 10K type strain sequencing project: providing services to taxonomists for standard genome sequencing and annotation.</title>
        <authorList>
            <consortium name="The Broad Institute Genomics Platform"/>
            <consortium name="The Broad Institute Genome Sequencing Center for Infectious Disease"/>
            <person name="Wu L."/>
            <person name="Ma J."/>
        </authorList>
    </citation>
    <scope>NUCLEOTIDE SEQUENCE [LARGE SCALE GENOMIC DNA]</scope>
    <source>
        <strain evidence="18">KCTC 62192</strain>
    </source>
</reference>
<evidence type="ECO:0000256" key="8">
    <source>
        <dbReference type="ARBA" id="ARBA00023136"/>
    </source>
</evidence>
<dbReference type="EMBL" id="JBHRSK010000008">
    <property type="protein sequence ID" value="MFC2968984.1"/>
    <property type="molecule type" value="Genomic_DNA"/>
</dbReference>
<evidence type="ECO:0000256" key="15">
    <source>
        <dbReference type="SAM" id="Coils"/>
    </source>
</evidence>